<dbReference type="SMART" id="SM00322">
    <property type="entry name" value="KH"/>
    <property type="match status" value="1"/>
</dbReference>
<dbReference type="InterPro" id="IPR055256">
    <property type="entry name" value="KH_1_KHDC4/BBP-like"/>
</dbReference>
<keyword evidence="1" id="KW-0217">Developmental protein</keyword>
<evidence type="ECO:0000313" key="5">
    <source>
        <dbReference type="Proteomes" id="UP000792457"/>
    </source>
</evidence>
<dbReference type="InterPro" id="IPR036612">
    <property type="entry name" value="KH_dom_type_1_sf"/>
</dbReference>
<dbReference type="Proteomes" id="UP000792457">
    <property type="component" value="Unassembled WGS sequence"/>
</dbReference>
<dbReference type="PANTHER" id="PTHR11208">
    <property type="entry name" value="RNA-BINDING PROTEIN RELATED"/>
    <property type="match status" value="1"/>
</dbReference>
<dbReference type="SUPFAM" id="SSF54791">
    <property type="entry name" value="Eukaryotic type KH-domain (KH-domain type I)"/>
    <property type="match status" value="1"/>
</dbReference>
<dbReference type="Pfam" id="PF16544">
    <property type="entry name" value="STAR_dimer"/>
    <property type="match status" value="1"/>
</dbReference>
<proteinExistence type="predicted"/>
<dbReference type="InterPro" id="IPR004087">
    <property type="entry name" value="KH_dom"/>
</dbReference>
<dbReference type="InterPro" id="IPR045071">
    <property type="entry name" value="BBP-like"/>
</dbReference>
<organism evidence="4 5">
    <name type="scientific">Ladona fulva</name>
    <name type="common">Scarce chaser dragonfly</name>
    <name type="synonym">Libellula fulva</name>
    <dbReference type="NCBI Taxonomy" id="123851"/>
    <lineage>
        <taxon>Eukaryota</taxon>
        <taxon>Metazoa</taxon>
        <taxon>Ecdysozoa</taxon>
        <taxon>Arthropoda</taxon>
        <taxon>Hexapoda</taxon>
        <taxon>Insecta</taxon>
        <taxon>Pterygota</taxon>
        <taxon>Palaeoptera</taxon>
        <taxon>Odonata</taxon>
        <taxon>Epiprocta</taxon>
        <taxon>Anisoptera</taxon>
        <taxon>Libelluloidea</taxon>
        <taxon>Libellulidae</taxon>
        <taxon>Ladona</taxon>
    </lineage>
</organism>
<dbReference type="Gene3D" id="3.30.1370.10">
    <property type="entry name" value="K Homology domain, type 1"/>
    <property type="match status" value="1"/>
</dbReference>
<dbReference type="OrthoDB" id="6777263at2759"/>
<reference evidence="4" key="1">
    <citation type="submission" date="2013-04" db="EMBL/GenBank/DDBJ databases">
        <authorList>
            <person name="Qu J."/>
            <person name="Murali S.C."/>
            <person name="Bandaranaike D."/>
            <person name="Bellair M."/>
            <person name="Blankenburg K."/>
            <person name="Chao H."/>
            <person name="Dinh H."/>
            <person name="Doddapaneni H."/>
            <person name="Downs B."/>
            <person name="Dugan-Rocha S."/>
            <person name="Elkadiri S."/>
            <person name="Gnanaolivu R.D."/>
            <person name="Hernandez B."/>
            <person name="Javaid M."/>
            <person name="Jayaseelan J.C."/>
            <person name="Lee S."/>
            <person name="Li M."/>
            <person name="Ming W."/>
            <person name="Munidasa M."/>
            <person name="Muniz J."/>
            <person name="Nguyen L."/>
            <person name="Ongeri F."/>
            <person name="Osuji N."/>
            <person name="Pu L.-L."/>
            <person name="Puazo M."/>
            <person name="Qu C."/>
            <person name="Quiroz J."/>
            <person name="Raj R."/>
            <person name="Weissenberger G."/>
            <person name="Xin Y."/>
            <person name="Zou X."/>
            <person name="Han Y."/>
            <person name="Richards S."/>
            <person name="Worley K."/>
            <person name="Muzny D."/>
            <person name="Gibbs R."/>
        </authorList>
    </citation>
    <scope>NUCLEOTIDE SEQUENCE</scope>
    <source>
        <strain evidence="4">Sampled in the wild</strain>
    </source>
</reference>
<reference evidence="4" key="2">
    <citation type="submission" date="2017-10" db="EMBL/GenBank/DDBJ databases">
        <title>Ladona fulva Genome sequencing and assembly.</title>
        <authorList>
            <person name="Murali S."/>
            <person name="Richards S."/>
            <person name="Bandaranaike D."/>
            <person name="Bellair M."/>
            <person name="Blankenburg K."/>
            <person name="Chao H."/>
            <person name="Dinh H."/>
            <person name="Doddapaneni H."/>
            <person name="Dugan-Rocha S."/>
            <person name="Elkadiri S."/>
            <person name="Gnanaolivu R."/>
            <person name="Hernandez B."/>
            <person name="Skinner E."/>
            <person name="Javaid M."/>
            <person name="Lee S."/>
            <person name="Li M."/>
            <person name="Ming W."/>
            <person name="Munidasa M."/>
            <person name="Muniz J."/>
            <person name="Nguyen L."/>
            <person name="Hughes D."/>
            <person name="Osuji N."/>
            <person name="Pu L.-L."/>
            <person name="Puazo M."/>
            <person name="Qu C."/>
            <person name="Quiroz J."/>
            <person name="Raj R."/>
            <person name="Weissenberger G."/>
            <person name="Xin Y."/>
            <person name="Zou X."/>
            <person name="Han Y."/>
            <person name="Worley K."/>
            <person name="Muzny D."/>
            <person name="Gibbs R."/>
        </authorList>
    </citation>
    <scope>NUCLEOTIDE SEQUENCE</scope>
    <source>
        <strain evidence="4">Sampled in the wild</strain>
    </source>
</reference>
<feature type="domain" description="K Homology" evidence="3">
    <location>
        <begin position="69"/>
        <end position="163"/>
    </location>
</feature>
<gene>
    <name evidence="4" type="ORF">J437_LFUL010591</name>
</gene>
<evidence type="ECO:0000256" key="1">
    <source>
        <dbReference type="ARBA" id="ARBA00022473"/>
    </source>
</evidence>
<evidence type="ECO:0000313" key="4">
    <source>
        <dbReference type="EMBL" id="KAG8230811.1"/>
    </source>
</evidence>
<name>A0A8K0P268_LADFU</name>
<keyword evidence="2" id="KW-0694">RNA-binding</keyword>
<dbReference type="PANTHER" id="PTHR11208:SF125">
    <property type="entry name" value="KH DOMAIN-CONTAINING RNA-BINDING PROTEIN QKI"/>
    <property type="match status" value="1"/>
</dbReference>
<comment type="caution">
    <text evidence="4">The sequence shown here is derived from an EMBL/GenBank/DDBJ whole genome shotgun (WGS) entry which is preliminary data.</text>
</comment>
<evidence type="ECO:0000256" key="2">
    <source>
        <dbReference type="ARBA" id="ARBA00022884"/>
    </source>
</evidence>
<dbReference type="GO" id="GO:0048024">
    <property type="term" value="P:regulation of mRNA splicing, via spliceosome"/>
    <property type="evidence" value="ECO:0007669"/>
    <property type="project" value="TreeGrafter"/>
</dbReference>
<dbReference type="GO" id="GO:0005634">
    <property type="term" value="C:nucleus"/>
    <property type="evidence" value="ECO:0007669"/>
    <property type="project" value="TreeGrafter"/>
</dbReference>
<dbReference type="AlphaFoldDB" id="A0A8K0P268"/>
<dbReference type="GO" id="GO:0003729">
    <property type="term" value="F:mRNA binding"/>
    <property type="evidence" value="ECO:0007669"/>
    <property type="project" value="TreeGrafter"/>
</dbReference>
<sequence length="316" mass="35546">MAVNVSQDSQSKVNYLTQLLMDRRNVANCPFGYNHIERLLDEEIRRVRSNLLRREDAVVELPEAQGQPVVLSEKIFVPESPNHSLVGKILGPRGNTAKQIEMDTGCKILIRGRGSLRDKVKEELRRGDHNWDHLEQDLHVLVVVKDAKNRATIKLQRALELIRRLLRPEDDGGLKRSQLIEHAIITGKPLKGHGAEERRQTLNLLEGAPLHRTDISRNVVAPWSPYATPPPPSFISPPLALHYPHSENNSRLPSSFPQVEDASFLLFRQTNSSNNCVPLGAIPSSAYAGSVTSRTVHLQSLSIPVRDHPYRRFVTP</sequence>
<keyword evidence="5" id="KW-1185">Reference proteome</keyword>
<dbReference type="EMBL" id="KZ308513">
    <property type="protein sequence ID" value="KAG8230811.1"/>
    <property type="molecule type" value="Genomic_DNA"/>
</dbReference>
<accession>A0A8K0P268</accession>
<dbReference type="Pfam" id="PF22675">
    <property type="entry name" value="KH-I_KHDC4-BBP"/>
    <property type="match status" value="1"/>
</dbReference>
<protein>
    <recommendedName>
        <fullName evidence="3">K Homology domain-containing protein</fullName>
    </recommendedName>
</protein>
<evidence type="ECO:0000259" key="3">
    <source>
        <dbReference type="SMART" id="SM00322"/>
    </source>
</evidence>
<dbReference type="Gene3D" id="1.20.5.4010">
    <property type="match status" value="1"/>
</dbReference>
<dbReference type="InterPro" id="IPR032377">
    <property type="entry name" value="STAR_dimer"/>
</dbReference>